<sequence>LENRLHFRIHAIRLQVNAILNNNSNSAPSTPVHDNTNNHETPGAAASWSTEDN</sequence>
<feature type="compositionally biased region" description="Polar residues" evidence="1">
    <location>
        <begin position="22"/>
        <end position="40"/>
    </location>
</feature>
<gene>
    <name evidence="2" type="primary">ORF32412</name>
</gene>
<feature type="region of interest" description="Disordered" evidence="1">
    <location>
        <begin position="22"/>
        <end position="53"/>
    </location>
</feature>
<accession>A0A0B6YPP1</accession>
<reference evidence="2" key="1">
    <citation type="submission" date="2014-12" db="EMBL/GenBank/DDBJ databases">
        <title>Insight into the proteome of Arion vulgaris.</title>
        <authorList>
            <person name="Aradska J."/>
            <person name="Bulat T."/>
            <person name="Smidak R."/>
            <person name="Sarate P."/>
            <person name="Gangsoo J."/>
            <person name="Sialana F."/>
            <person name="Bilban M."/>
            <person name="Lubec G."/>
        </authorList>
    </citation>
    <scope>NUCLEOTIDE SEQUENCE</scope>
    <source>
        <tissue evidence="2">Skin</tissue>
    </source>
</reference>
<dbReference type="EMBL" id="HACG01011369">
    <property type="protein sequence ID" value="CEK58234.1"/>
    <property type="molecule type" value="Transcribed_RNA"/>
</dbReference>
<organism evidence="2">
    <name type="scientific">Arion vulgaris</name>
    <dbReference type="NCBI Taxonomy" id="1028688"/>
    <lineage>
        <taxon>Eukaryota</taxon>
        <taxon>Metazoa</taxon>
        <taxon>Spiralia</taxon>
        <taxon>Lophotrochozoa</taxon>
        <taxon>Mollusca</taxon>
        <taxon>Gastropoda</taxon>
        <taxon>Heterobranchia</taxon>
        <taxon>Euthyneura</taxon>
        <taxon>Panpulmonata</taxon>
        <taxon>Eupulmonata</taxon>
        <taxon>Stylommatophora</taxon>
        <taxon>Helicina</taxon>
        <taxon>Arionoidea</taxon>
        <taxon>Arionidae</taxon>
        <taxon>Arion</taxon>
    </lineage>
</organism>
<protein>
    <submittedName>
        <fullName evidence="2">Uncharacterized protein</fullName>
    </submittedName>
</protein>
<proteinExistence type="predicted"/>
<feature type="non-terminal residue" evidence="2">
    <location>
        <position position="1"/>
    </location>
</feature>
<dbReference type="AlphaFoldDB" id="A0A0B6YPP1"/>
<evidence type="ECO:0000256" key="1">
    <source>
        <dbReference type="SAM" id="MobiDB-lite"/>
    </source>
</evidence>
<name>A0A0B6YPP1_9EUPU</name>
<evidence type="ECO:0000313" key="2">
    <source>
        <dbReference type="EMBL" id="CEK58234.1"/>
    </source>
</evidence>